<dbReference type="RefSeq" id="WP_013170460.1">
    <property type="nucleotide sequence ID" value="NC_014218.1"/>
</dbReference>
<dbReference type="Pfam" id="PF00408">
    <property type="entry name" value="PGM_PMM_IV"/>
    <property type="match status" value="1"/>
</dbReference>
<dbReference type="PROSITE" id="PS00710">
    <property type="entry name" value="PGM_PMM"/>
    <property type="match status" value="1"/>
</dbReference>
<organism evidence="12 13">
    <name type="scientific">Arcanobacterium haemolyticum (strain ATCC 9345 / DSM 20595 / CCM 5947 / CCUG 17215 / LMG 16163 / NBRC 15585 / NCTC 8452 / 11018)</name>
    <dbReference type="NCBI Taxonomy" id="644284"/>
    <lineage>
        <taxon>Bacteria</taxon>
        <taxon>Bacillati</taxon>
        <taxon>Actinomycetota</taxon>
        <taxon>Actinomycetes</taxon>
        <taxon>Actinomycetales</taxon>
        <taxon>Actinomycetaceae</taxon>
        <taxon>Arcanobacterium</taxon>
    </lineage>
</organism>
<dbReference type="Proteomes" id="UP000000376">
    <property type="component" value="Chromosome"/>
</dbReference>
<dbReference type="Gene3D" id="3.30.310.50">
    <property type="entry name" value="Alpha-D-phosphohexomutase, C-terminal domain"/>
    <property type="match status" value="1"/>
</dbReference>
<dbReference type="Pfam" id="PF02878">
    <property type="entry name" value="PGM_PMM_I"/>
    <property type="match status" value="1"/>
</dbReference>
<dbReference type="Gene3D" id="3.40.120.10">
    <property type="entry name" value="Alpha-D-Glucose-1,6-Bisphosphate, subunit A, domain 3"/>
    <property type="match status" value="3"/>
</dbReference>
<keyword evidence="5 7" id="KW-0460">Magnesium</keyword>
<feature type="domain" description="Alpha-D-phosphohexomutase alpha/beta/alpha" evidence="9">
    <location>
        <begin position="51"/>
        <end position="194"/>
    </location>
</feature>
<feature type="domain" description="Alpha-D-phosphohexomutase alpha/beta/alpha" evidence="10">
    <location>
        <begin position="217"/>
        <end position="316"/>
    </location>
</feature>
<dbReference type="OrthoDB" id="9806956at2"/>
<evidence type="ECO:0000313" key="13">
    <source>
        <dbReference type="Proteomes" id="UP000000376"/>
    </source>
</evidence>
<feature type="domain" description="Alpha-D-phosphohexomutase alpha/beta/alpha" evidence="11">
    <location>
        <begin position="328"/>
        <end position="427"/>
    </location>
</feature>
<evidence type="ECO:0000256" key="2">
    <source>
        <dbReference type="ARBA" id="ARBA00010231"/>
    </source>
</evidence>
<keyword evidence="3" id="KW-0597">Phosphoprotein</keyword>
<dbReference type="InterPro" id="IPR036900">
    <property type="entry name" value="A-D-PHexomutase_C_sf"/>
</dbReference>
<dbReference type="Pfam" id="PF02879">
    <property type="entry name" value="PGM_PMM_II"/>
    <property type="match status" value="1"/>
</dbReference>
<dbReference type="InterPro" id="IPR005846">
    <property type="entry name" value="A-D-PHexomutase_a/b/a-III"/>
</dbReference>
<evidence type="ECO:0000259" key="10">
    <source>
        <dbReference type="Pfam" id="PF02879"/>
    </source>
</evidence>
<dbReference type="InterPro" id="IPR016066">
    <property type="entry name" value="A-D-PHexomutase_CS"/>
</dbReference>
<evidence type="ECO:0000259" key="11">
    <source>
        <dbReference type="Pfam" id="PF02880"/>
    </source>
</evidence>
<dbReference type="STRING" id="644284.Arch_1263"/>
<dbReference type="EMBL" id="CP002045">
    <property type="protein sequence ID" value="ADH92968.1"/>
    <property type="molecule type" value="Genomic_DNA"/>
</dbReference>
<reference evidence="12 13" key="1">
    <citation type="journal article" date="2010" name="Stand. Genomic Sci.">
        <title>Complete genome sequence of Arcanobacterium haemolyticum type strain (11018).</title>
        <authorList>
            <person name="Yasawong M."/>
            <person name="Teshima H."/>
            <person name="Lapidus A."/>
            <person name="Nolan M."/>
            <person name="Lucas S."/>
            <person name="Glavina Del Rio T."/>
            <person name="Tice H."/>
            <person name="Cheng J."/>
            <person name="Bruce D."/>
            <person name="Detter C."/>
            <person name="Tapia R."/>
            <person name="Han C."/>
            <person name="Goodwin L."/>
            <person name="Pitluck S."/>
            <person name="Liolios K."/>
            <person name="Ivanova N."/>
            <person name="Mavromatis K."/>
            <person name="Mikhailova N."/>
            <person name="Pati A."/>
            <person name="Chen A."/>
            <person name="Palaniappan K."/>
            <person name="Land M."/>
            <person name="Hauser L."/>
            <person name="Chang Y."/>
            <person name="Jeffries C."/>
            <person name="Rohde M."/>
            <person name="Sikorski J."/>
            <person name="Pukall R."/>
            <person name="Goker M."/>
            <person name="Woyke T."/>
            <person name="Bristow J."/>
            <person name="Eisen J."/>
            <person name="Markowitz V."/>
            <person name="Hugenholtz P."/>
            <person name="Kyrpides N."/>
            <person name="Klenk H."/>
        </authorList>
    </citation>
    <scope>NUCLEOTIDE SEQUENCE [LARGE SCALE GENOMIC DNA]</scope>
    <source>
        <strain evidence="13">ATCC 9345 / DSM 20595 / CCUG 17215 / LMG 16163 / NBRC 15585 / NCTC 8452 / 11018</strain>
    </source>
</reference>
<evidence type="ECO:0000313" key="12">
    <source>
        <dbReference type="EMBL" id="ADH92968.1"/>
    </source>
</evidence>
<comment type="similarity">
    <text evidence="2 7">Belongs to the phosphohexose mutase family.</text>
</comment>
<evidence type="ECO:0000256" key="5">
    <source>
        <dbReference type="ARBA" id="ARBA00022842"/>
    </source>
</evidence>
<dbReference type="AlphaFoldDB" id="D7BJY8"/>
<proteinExistence type="inferred from homology"/>
<keyword evidence="13" id="KW-1185">Reference proteome</keyword>
<evidence type="ECO:0000259" key="9">
    <source>
        <dbReference type="Pfam" id="PF02878"/>
    </source>
</evidence>
<evidence type="ECO:0000256" key="4">
    <source>
        <dbReference type="ARBA" id="ARBA00022723"/>
    </source>
</evidence>
<keyword evidence="4 7" id="KW-0479">Metal-binding</keyword>
<dbReference type="GO" id="GO:0005975">
    <property type="term" value="P:carbohydrate metabolic process"/>
    <property type="evidence" value="ECO:0007669"/>
    <property type="project" value="InterPro"/>
</dbReference>
<dbReference type="PANTHER" id="PTHR45745">
    <property type="entry name" value="PHOSPHOMANNOMUTASE 45A"/>
    <property type="match status" value="1"/>
</dbReference>
<evidence type="ECO:0000256" key="1">
    <source>
        <dbReference type="ARBA" id="ARBA00001946"/>
    </source>
</evidence>
<dbReference type="InterPro" id="IPR016055">
    <property type="entry name" value="A-D-PHexomutase_a/b/a-I/II/III"/>
</dbReference>
<dbReference type="GO" id="GO:0008973">
    <property type="term" value="F:phosphopentomutase activity"/>
    <property type="evidence" value="ECO:0007669"/>
    <property type="project" value="TreeGrafter"/>
</dbReference>
<name>D7BJY8_ARCHD</name>
<dbReference type="KEGG" id="ahe:Arch_1263"/>
<dbReference type="InterPro" id="IPR005845">
    <property type="entry name" value="A-D-PHexomutase_a/b/a-II"/>
</dbReference>
<gene>
    <name evidence="12" type="ordered locus">Arch_1263</name>
</gene>
<sequence length="563" mass="59929">MSYNVTEIEEWIAHDPEESTAAEVRDLLVKSEGGDAEARAELEDRFQGSLEFGTAGLRGSMAGGPYRMNRAVVRRAAYGLTAWLKEKVGSDALVVIGYDARYNSADFAADTAAIVTAAGLRAKIMPRALPTPVLAFAVRHFGADAGVMVTASHNPAKDNGYKVYTGGRAIDENGRGAQIVPPVDSEIAAQIKAAPFADEIPLAKSGWETIDEEFIDTYVSTAVATICPETPRDLKIVYTAMHGVGAQIMRRVLADAGFADVVEVAEQNTPDPDFPTVSFPNPEEAGALDLAIALAEKENADLVIASDPDADRASVAVPVDGVWTQLSGDEIGAILGEQVADRVQEHGETGTLANSIVSSQLLEQIAKHHGLNYEATLTGFKWISRAHNIAFGYEEAIGFCVDPTHVKDKDGLSAGLLIAETAAKLKTEGKGLRDELDRIAGMIGSLYLTGPVTIRVEDLSIIPATMEKVRHNPPTVLLGSQVASVVDLSNGTDQLPPTNAIVIHTEAGDRAIVRPSGTEPKVKCYLEVIVPINGRPLSDVRAEASERLASFKAEMGEALKLDA</sequence>
<accession>D7BJY8</accession>
<dbReference type="InterPro" id="IPR005841">
    <property type="entry name" value="Alpha-D-phosphohexomutase_SF"/>
</dbReference>
<evidence type="ECO:0000256" key="3">
    <source>
        <dbReference type="ARBA" id="ARBA00022553"/>
    </source>
</evidence>
<dbReference type="CDD" id="cd05799">
    <property type="entry name" value="PGM2"/>
    <property type="match status" value="1"/>
</dbReference>
<dbReference type="InterPro" id="IPR005843">
    <property type="entry name" value="A-D-PHexomutase_C"/>
</dbReference>
<dbReference type="HOGENOM" id="CLU_016950_0_2_11"/>
<comment type="cofactor">
    <cofactor evidence="1">
        <name>Mg(2+)</name>
        <dbReference type="ChEBI" id="CHEBI:18420"/>
    </cofactor>
</comment>
<dbReference type="GO" id="GO:0006166">
    <property type="term" value="P:purine ribonucleoside salvage"/>
    <property type="evidence" value="ECO:0007669"/>
    <property type="project" value="TreeGrafter"/>
</dbReference>
<dbReference type="SUPFAM" id="SSF55957">
    <property type="entry name" value="Phosphoglucomutase, C-terminal domain"/>
    <property type="match status" value="1"/>
</dbReference>
<dbReference type="Pfam" id="PF02880">
    <property type="entry name" value="PGM_PMM_III"/>
    <property type="match status" value="1"/>
</dbReference>
<feature type="domain" description="Alpha-D-phosphohexomutase C-terminal" evidence="8">
    <location>
        <begin position="455"/>
        <end position="527"/>
    </location>
</feature>
<dbReference type="SUPFAM" id="SSF53738">
    <property type="entry name" value="Phosphoglucomutase, first 3 domains"/>
    <property type="match status" value="3"/>
</dbReference>
<evidence type="ECO:0000256" key="7">
    <source>
        <dbReference type="RuleBase" id="RU004326"/>
    </source>
</evidence>
<dbReference type="PRINTS" id="PR00509">
    <property type="entry name" value="PGMPMM"/>
</dbReference>
<dbReference type="InterPro" id="IPR005844">
    <property type="entry name" value="A-D-PHexomutase_a/b/a-I"/>
</dbReference>
<dbReference type="PANTHER" id="PTHR45745:SF1">
    <property type="entry name" value="PHOSPHOGLUCOMUTASE 2B-RELATED"/>
    <property type="match status" value="1"/>
</dbReference>
<dbReference type="GO" id="GO:0000287">
    <property type="term" value="F:magnesium ion binding"/>
    <property type="evidence" value="ECO:0007669"/>
    <property type="project" value="InterPro"/>
</dbReference>
<evidence type="ECO:0000259" key="8">
    <source>
        <dbReference type="Pfam" id="PF00408"/>
    </source>
</evidence>
<evidence type="ECO:0000256" key="6">
    <source>
        <dbReference type="ARBA" id="ARBA00023235"/>
    </source>
</evidence>
<protein>
    <submittedName>
        <fullName evidence="12">Phosphoglucomutase/phosphomannomutase alpha/beta/alpha domain I</fullName>
    </submittedName>
</protein>
<dbReference type="eggNOG" id="COG1109">
    <property type="taxonomic scope" value="Bacteria"/>
</dbReference>
<keyword evidence="6" id="KW-0413">Isomerase</keyword>